<evidence type="ECO:0000256" key="3">
    <source>
        <dbReference type="ARBA" id="ARBA00022827"/>
    </source>
</evidence>
<feature type="domain" description="FAD-dependent oxidoreductase 2 FAD-binding" evidence="6">
    <location>
        <begin position="59"/>
        <end position="498"/>
    </location>
</feature>
<comment type="cofactor">
    <cofactor evidence="1">
        <name>FAD</name>
        <dbReference type="ChEBI" id="CHEBI:57692"/>
    </cofactor>
</comment>
<dbReference type="InterPro" id="IPR027477">
    <property type="entry name" value="Succ_DH/fumarate_Rdtase_cat_sf"/>
</dbReference>
<keyword evidence="3" id="KW-0274">FAD</keyword>
<dbReference type="SUPFAM" id="SSF56425">
    <property type="entry name" value="Succinate dehydrogenase/fumarate reductase flavoprotein, catalytic domain"/>
    <property type="match status" value="1"/>
</dbReference>
<dbReference type="PANTHER" id="PTHR43400:SF7">
    <property type="entry name" value="FAD-DEPENDENT OXIDOREDUCTASE 2 FAD BINDING DOMAIN-CONTAINING PROTEIN"/>
    <property type="match status" value="1"/>
</dbReference>
<feature type="region of interest" description="Disordered" evidence="5">
    <location>
        <begin position="15"/>
        <end position="43"/>
    </location>
</feature>
<evidence type="ECO:0000256" key="4">
    <source>
        <dbReference type="ARBA" id="ARBA00023002"/>
    </source>
</evidence>
<dbReference type="InterPro" id="IPR050315">
    <property type="entry name" value="FAD-oxidoreductase_2"/>
</dbReference>
<dbReference type="PRINTS" id="PR00368">
    <property type="entry name" value="FADPNR"/>
</dbReference>
<dbReference type="EMBL" id="CP063310">
    <property type="protein sequence ID" value="QOS66862.1"/>
    <property type="molecule type" value="Genomic_DNA"/>
</dbReference>
<dbReference type="AlphaFoldDB" id="A0A6L7ISF6"/>
<organism evidence="7 8">
    <name type="scientific">Eggerthella guodeyinii</name>
    <dbReference type="NCBI Taxonomy" id="2690837"/>
    <lineage>
        <taxon>Bacteria</taxon>
        <taxon>Bacillati</taxon>
        <taxon>Actinomycetota</taxon>
        <taxon>Coriobacteriia</taxon>
        <taxon>Eggerthellales</taxon>
        <taxon>Eggerthellaceae</taxon>
        <taxon>Eggerthella</taxon>
    </lineage>
</organism>
<evidence type="ECO:0000313" key="7">
    <source>
        <dbReference type="EMBL" id="QOS66862.1"/>
    </source>
</evidence>
<evidence type="ECO:0000313" key="8">
    <source>
        <dbReference type="Proteomes" id="UP000478463"/>
    </source>
</evidence>
<dbReference type="Pfam" id="PF00890">
    <property type="entry name" value="FAD_binding_2"/>
    <property type="match status" value="1"/>
</dbReference>
<keyword evidence="2" id="KW-0285">Flavoprotein</keyword>
<accession>A0A6L7ISF6</accession>
<keyword evidence="4" id="KW-0560">Oxidoreductase</keyword>
<protein>
    <submittedName>
        <fullName evidence="7">FAD-dependent oxidoreductase</fullName>
    </submittedName>
</protein>
<evidence type="ECO:0000256" key="1">
    <source>
        <dbReference type="ARBA" id="ARBA00001974"/>
    </source>
</evidence>
<dbReference type="Gene3D" id="3.50.50.60">
    <property type="entry name" value="FAD/NAD(P)-binding domain"/>
    <property type="match status" value="2"/>
</dbReference>
<sequence length="530" mass="55753">MFATGLAAAGLTACSPKESGAQAADPSPSAPEEGAGGATRPEWGLPEFVETADETMEADIVVVGTGMAGFSAALTATEQGASVIMLEKNPGLGGGTSFAEGLFAIGSPLQEELGIPADASKMLQAEFSFQRYVVDSTLWNVVAGNSPEDVRWLMDQGVEFAELGAGGPAVEIRTQHLFLEHRGRTAIAALEKKAEELGVTIRKSARAVHLLKEGDKVVGVQADAGKSTLNVNARAVVLATGGVGDNQDLINTYTNRNADNMYWCGGPNITGDGIMMAAEAGMGKPYRIGGPGLGVTVEPFGITSHIGAAAGMQPTNLWVNQNGLRFFNEDQVRMYTYPLNAIDSQLKTFSVFDQDMYDLYVNEGAVSAFGYYVLAGEKLTDLESQMEQALSSDNPYVFVADTLEELAGKMGVPTDAFLSTVEAYNGSVEEGVDPQFSKDPQFLKPVKTGPFYGFRVKSNLLQWLGGIHVNSNAEVIQGDGTVIPGLYAAGNDCGGFQGETYGLNIPGSCQGIALGMGRQSGRNAAAYVGK</sequence>
<evidence type="ECO:0000256" key="5">
    <source>
        <dbReference type="SAM" id="MobiDB-lite"/>
    </source>
</evidence>
<dbReference type="SUPFAM" id="SSF51905">
    <property type="entry name" value="FAD/NAD(P)-binding domain"/>
    <property type="match status" value="1"/>
</dbReference>
<name>A0A6L7ISF6_9ACTN</name>
<dbReference type="InterPro" id="IPR036188">
    <property type="entry name" value="FAD/NAD-bd_sf"/>
</dbReference>
<reference evidence="7 8" key="1">
    <citation type="submission" date="2020-10" db="EMBL/GenBank/DDBJ databases">
        <title>Eggerthella sp. nov., isolated from human feces.</title>
        <authorList>
            <person name="Yajun G."/>
        </authorList>
    </citation>
    <scope>NUCLEOTIDE SEQUENCE [LARGE SCALE GENOMIC DNA]</scope>
    <source>
        <strain evidence="7 8">HF-1101</strain>
    </source>
</reference>
<dbReference type="GO" id="GO:0033765">
    <property type="term" value="F:steroid dehydrogenase activity, acting on the CH-CH group of donors"/>
    <property type="evidence" value="ECO:0007669"/>
    <property type="project" value="UniProtKB-ARBA"/>
</dbReference>
<dbReference type="KEGG" id="egd:GS424_009865"/>
<proteinExistence type="predicted"/>
<gene>
    <name evidence="7" type="ORF">GS424_009865</name>
</gene>
<dbReference type="Gene3D" id="3.90.700.10">
    <property type="entry name" value="Succinate dehydrogenase/fumarate reductase flavoprotein, catalytic domain"/>
    <property type="match status" value="1"/>
</dbReference>
<evidence type="ECO:0000259" key="6">
    <source>
        <dbReference type="Pfam" id="PF00890"/>
    </source>
</evidence>
<dbReference type="RefSeq" id="WP_160942358.1">
    <property type="nucleotide sequence ID" value="NZ_CP063310.1"/>
</dbReference>
<dbReference type="Proteomes" id="UP000478463">
    <property type="component" value="Chromosome"/>
</dbReference>
<dbReference type="InterPro" id="IPR003953">
    <property type="entry name" value="FAD-dep_OxRdtase_2_FAD-bd"/>
</dbReference>
<dbReference type="PANTHER" id="PTHR43400">
    <property type="entry name" value="FUMARATE REDUCTASE"/>
    <property type="match status" value="1"/>
</dbReference>
<evidence type="ECO:0000256" key="2">
    <source>
        <dbReference type="ARBA" id="ARBA00022630"/>
    </source>
</evidence>